<evidence type="ECO:0000256" key="1">
    <source>
        <dbReference type="SAM" id="MobiDB-lite"/>
    </source>
</evidence>
<dbReference type="EMBL" id="RWJN01000068">
    <property type="protein sequence ID" value="TCD68372.1"/>
    <property type="molecule type" value="Genomic_DNA"/>
</dbReference>
<organism evidence="3 4">
    <name type="scientific">Steccherinum ochraceum</name>
    <dbReference type="NCBI Taxonomy" id="92696"/>
    <lineage>
        <taxon>Eukaryota</taxon>
        <taxon>Fungi</taxon>
        <taxon>Dikarya</taxon>
        <taxon>Basidiomycota</taxon>
        <taxon>Agaricomycotina</taxon>
        <taxon>Agaricomycetes</taxon>
        <taxon>Polyporales</taxon>
        <taxon>Steccherinaceae</taxon>
        <taxon>Steccherinum</taxon>
    </lineage>
</organism>
<accession>A0A4R0RMH2</accession>
<name>A0A4R0RMH2_9APHY</name>
<protein>
    <recommendedName>
        <fullName evidence="2">F-box domain-containing protein</fullName>
    </recommendedName>
</protein>
<comment type="caution">
    <text evidence="3">The sequence shown here is derived from an EMBL/GenBank/DDBJ whole genome shotgun (WGS) entry which is preliminary data.</text>
</comment>
<dbReference type="Proteomes" id="UP000292702">
    <property type="component" value="Unassembled WGS sequence"/>
</dbReference>
<dbReference type="Pfam" id="PF12937">
    <property type="entry name" value="F-box-like"/>
    <property type="match status" value="1"/>
</dbReference>
<dbReference type="SUPFAM" id="SSF52058">
    <property type="entry name" value="L domain-like"/>
    <property type="match status" value="1"/>
</dbReference>
<keyword evidence="4" id="KW-1185">Reference proteome</keyword>
<dbReference type="InterPro" id="IPR036047">
    <property type="entry name" value="F-box-like_dom_sf"/>
</dbReference>
<dbReference type="OrthoDB" id="3071265at2759"/>
<evidence type="ECO:0000313" key="3">
    <source>
        <dbReference type="EMBL" id="TCD68372.1"/>
    </source>
</evidence>
<dbReference type="SUPFAM" id="SSF81383">
    <property type="entry name" value="F-box domain"/>
    <property type="match status" value="1"/>
</dbReference>
<feature type="region of interest" description="Disordered" evidence="1">
    <location>
        <begin position="485"/>
        <end position="515"/>
    </location>
</feature>
<evidence type="ECO:0000259" key="2">
    <source>
        <dbReference type="Pfam" id="PF12937"/>
    </source>
</evidence>
<feature type="domain" description="F-box" evidence="2">
    <location>
        <begin position="37"/>
        <end position="86"/>
    </location>
</feature>
<gene>
    <name evidence="3" type="ORF">EIP91_010881</name>
</gene>
<dbReference type="Gene3D" id="1.20.1280.50">
    <property type="match status" value="1"/>
</dbReference>
<dbReference type="InterPro" id="IPR001810">
    <property type="entry name" value="F-box_dom"/>
</dbReference>
<evidence type="ECO:0000313" key="4">
    <source>
        <dbReference type="Proteomes" id="UP000292702"/>
    </source>
</evidence>
<sequence length="605" mass="69048">MPLVSAQTSAIHQDEEAKRQTALASHGSVSPLATLVPEVLAQIFFFVPTKRPGASVLWDVTELTNLGLVCRYWHSVTLTPILWRDVVVGDTIPQAQTQAMIERSGALPIRIGAAIRHKSECTAMYSLLEPYVHRVEELIFDLLTTDDCVLPRGDLNIPNLRFLEVTSYAKATIPLVSARHPLPHLSELHIMNVVYNDVASMIRPTLTRLNLCIMFNYSTPSAYPMPEFLTILQSLPALQDLHCASMFFSNSFDELQAGHAPQVTLSQLRILYIIDHRAAVANLLNHIIIPVDFFRTRWNFHYDEPGMLVETEVSLDSLGRGQRGLEQLFAAYASKLCGQGLIGAMPPTDGLLLEFGRVMGMEFSVYHRTEKNSQWATYHKVRRAALALDALVKVDPTFLESLRELTVRTARYENLVELNIHDSGLLPFLSWERDTSCPKNLTALSVNLVNLESLVLDRSYGVFEAIFMQHQNTLNYSDNILAEDEGEEDDEELEFGELDEDEQDDDWQNEEEEMDEDMPLLFPKLRSLTLIHHMFRKNPRYSPMSQDLTENMWRLKFILETRQDAKHPLEVLRIVQAYRFRAEDVKILEENTEVQWDGDTTYADK</sequence>
<proteinExistence type="predicted"/>
<reference evidence="3 4" key="1">
    <citation type="submission" date="2018-11" db="EMBL/GenBank/DDBJ databases">
        <title>Genome assembly of Steccherinum ochraceum LE-BIN_3174, the white-rot fungus of the Steccherinaceae family (The Residual Polyporoid clade, Polyporales, Basidiomycota).</title>
        <authorList>
            <person name="Fedorova T.V."/>
            <person name="Glazunova O.A."/>
            <person name="Landesman E.O."/>
            <person name="Moiseenko K.V."/>
            <person name="Psurtseva N.V."/>
            <person name="Savinova O.S."/>
            <person name="Shakhova N.V."/>
            <person name="Tyazhelova T.V."/>
            <person name="Vasina D.V."/>
        </authorList>
    </citation>
    <scope>NUCLEOTIDE SEQUENCE [LARGE SCALE GENOMIC DNA]</scope>
    <source>
        <strain evidence="3 4">LE-BIN_3174</strain>
    </source>
</reference>
<dbReference type="AlphaFoldDB" id="A0A4R0RMH2"/>